<dbReference type="InterPro" id="IPR004046">
    <property type="entry name" value="GST_C"/>
</dbReference>
<dbReference type="GO" id="GO:0005737">
    <property type="term" value="C:cytoplasm"/>
    <property type="evidence" value="ECO:0007669"/>
    <property type="project" value="TreeGrafter"/>
</dbReference>
<feature type="compositionally biased region" description="Polar residues" evidence="4">
    <location>
        <begin position="855"/>
        <end position="885"/>
    </location>
</feature>
<dbReference type="EMBL" id="CAJGYO010000013">
    <property type="protein sequence ID" value="CAD6265688.1"/>
    <property type="molecule type" value="Genomic_DNA"/>
</dbReference>
<feature type="domain" description="GST C-terminal" evidence="5">
    <location>
        <begin position="96"/>
        <end position="235"/>
    </location>
</feature>
<feature type="compositionally biased region" description="Basic and acidic residues" evidence="4">
    <location>
        <begin position="380"/>
        <end position="391"/>
    </location>
</feature>
<dbReference type="InterPro" id="IPR010987">
    <property type="entry name" value="Glutathione-S-Trfase_C-like"/>
</dbReference>
<feature type="compositionally biased region" description="Basic and acidic residues" evidence="4">
    <location>
        <begin position="547"/>
        <end position="558"/>
    </location>
</feature>
<feature type="compositionally biased region" description="Basic and acidic residues" evidence="4">
    <location>
        <begin position="601"/>
        <end position="610"/>
    </location>
</feature>
<dbReference type="EC" id="2.5.1.18" evidence="1"/>
<feature type="compositionally biased region" description="Basic and acidic residues" evidence="4">
    <location>
        <begin position="802"/>
        <end position="812"/>
    </location>
</feature>
<evidence type="ECO:0000256" key="4">
    <source>
        <dbReference type="SAM" id="MobiDB-lite"/>
    </source>
</evidence>
<feature type="compositionally biased region" description="Polar residues" evidence="4">
    <location>
        <begin position="768"/>
        <end position="794"/>
    </location>
</feature>
<dbReference type="SFLD" id="SFLDG00358">
    <property type="entry name" value="Main_(cytGST)"/>
    <property type="match status" value="1"/>
</dbReference>
<dbReference type="GO" id="GO:0006749">
    <property type="term" value="P:glutathione metabolic process"/>
    <property type="evidence" value="ECO:0007669"/>
    <property type="project" value="TreeGrafter"/>
</dbReference>
<feature type="compositionally biased region" description="Polar residues" evidence="4">
    <location>
        <begin position="689"/>
        <end position="699"/>
    </location>
</feature>
<dbReference type="SUPFAM" id="SSF52833">
    <property type="entry name" value="Thioredoxin-like"/>
    <property type="match status" value="1"/>
</dbReference>
<evidence type="ECO:0000313" key="7">
    <source>
        <dbReference type="Proteomes" id="UP000604825"/>
    </source>
</evidence>
<feature type="compositionally biased region" description="Acidic residues" evidence="4">
    <location>
        <begin position="427"/>
        <end position="436"/>
    </location>
</feature>
<dbReference type="GO" id="GO:0043295">
    <property type="term" value="F:glutathione binding"/>
    <property type="evidence" value="ECO:0007669"/>
    <property type="project" value="TreeGrafter"/>
</dbReference>
<comment type="catalytic activity">
    <reaction evidence="3">
        <text>RX + glutathione = an S-substituted glutathione + a halide anion + H(+)</text>
        <dbReference type="Rhea" id="RHEA:16437"/>
        <dbReference type="ChEBI" id="CHEBI:15378"/>
        <dbReference type="ChEBI" id="CHEBI:16042"/>
        <dbReference type="ChEBI" id="CHEBI:17792"/>
        <dbReference type="ChEBI" id="CHEBI:57925"/>
        <dbReference type="ChEBI" id="CHEBI:90779"/>
        <dbReference type="EC" id="2.5.1.18"/>
    </reaction>
</comment>
<feature type="compositionally biased region" description="Polar residues" evidence="4">
    <location>
        <begin position="415"/>
        <end position="424"/>
    </location>
</feature>
<feature type="compositionally biased region" description="Basic and acidic residues" evidence="4">
    <location>
        <begin position="948"/>
        <end position="975"/>
    </location>
</feature>
<dbReference type="Proteomes" id="UP000604825">
    <property type="component" value="Unassembled WGS sequence"/>
</dbReference>
<feature type="compositionally biased region" description="Low complexity" evidence="4">
    <location>
        <begin position="745"/>
        <end position="759"/>
    </location>
</feature>
<dbReference type="Gene3D" id="3.40.30.10">
    <property type="entry name" value="Glutaredoxin"/>
    <property type="match status" value="1"/>
</dbReference>
<keyword evidence="7" id="KW-1185">Reference proteome</keyword>
<keyword evidence="2" id="KW-0808">Transferase</keyword>
<dbReference type="InterPro" id="IPR036282">
    <property type="entry name" value="Glutathione-S-Trfase_C_sf"/>
</dbReference>
<gene>
    <name evidence="6" type="ORF">NCGR_LOCUS48993</name>
</gene>
<dbReference type="PANTHER" id="PTHR43900:SF95">
    <property type="entry name" value="GLUTATHIONE TRANSFERASE"/>
    <property type="match status" value="1"/>
</dbReference>
<protein>
    <recommendedName>
        <fullName evidence="1">glutathione transferase</fullName>
        <ecNumber evidence="1">2.5.1.18</ecNumber>
    </recommendedName>
</protein>
<reference evidence="6" key="1">
    <citation type="submission" date="2020-10" db="EMBL/GenBank/DDBJ databases">
        <authorList>
            <person name="Han B."/>
            <person name="Lu T."/>
            <person name="Zhao Q."/>
            <person name="Huang X."/>
            <person name="Zhao Y."/>
        </authorList>
    </citation>
    <scope>NUCLEOTIDE SEQUENCE</scope>
</reference>
<proteinExistence type="predicted"/>
<feature type="compositionally biased region" description="Basic and acidic residues" evidence="4">
    <location>
        <begin position="310"/>
        <end position="323"/>
    </location>
</feature>
<dbReference type="GO" id="GO:0004364">
    <property type="term" value="F:glutathione transferase activity"/>
    <property type="evidence" value="ECO:0007669"/>
    <property type="project" value="UniProtKB-EC"/>
</dbReference>
<evidence type="ECO:0000259" key="5">
    <source>
        <dbReference type="PROSITE" id="PS50405"/>
    </source>
</evidence>
<name>A0A811R6P5_9POAL</name>
<dbReference type="OrthoDB" id="249703at2759"/>
<sequence>MAGLSTSAGPPVVNVYHEKSMILPDVSRVLTCLYEKNVKFETFKASYKDILSLQASRSVPVPFYDGPIFLQDSRAICRYIAETYEHQGYPFLLGKDVLERASIEQWLRNEEHAFDPPSRALFCHLAFPLEDKDDDYDEDINREKRKLEEVLEVYEQRLGETEFLVRNKFTLADLVHLPGTHHVITSERFAYLYDSRKNVQRWWNTISARDSWQQVLKDMKAVEEEHRKEELKKEQQQWQTEYLQPFSGRDIHISHQQQEGTKSQTVLVPPPSTGTIITSIPSAPQEHETASELKPSSLIQRNEGGFFTTTEKHPPTTRQRDPNTQKPPSSVQNTKSSFFQPSTTTTTTKMDQRTDSENPSQKGASTPSKTSQRQAGALADTKRATGADQDRAPSPAKKSGVQDVQKQGKAIPTGQKVSGTSPRQVESEEDTQDGTDGDERFSTKRLRRMFNPDAQGSQDPTMEEEAPVIKDPSGVHNREKQTTTVPANKITSSPSTGTRAPYTPEAADERGDISPPKGVPYNDCATARPGYSQSIQQVPPPTPSNDKLAKIEGVDIRKPQRTSQQTPADAKSSPELMQGADPRARIFSDEQTKKSSTMGERALEATRKASDSQGTSASVQKAILDIYGKQAPASQGEIPGVQDTGDRDTNKKSIVGKRAAEPTSGTLGDKSTIAAMVDPSAALPAPARTQASVGQNASVDPSEGNLDENGKNKAAKSSPDDPRSKLLITPGKLAPNPDTQNRATSGQLSKPSPQLSSLSDIRNEKTSIAETSQTSVVSPNRQPGGQAPRNTGVLSSVPPRVKPPEDNNKAYEEEAVEQVARDQSKAQLAENKKQGDYAAPVTRIGKSKEEDSLADASSYNMGQAQATTTGETSKLQIQSDQNKPQASKDGGKQTDETANSPTLATSEEVLPSNPEKSKQLQGEKSAITLQENVKQGSEAASLGSGAEQQRKKDLPTNADKNYEKSSEVISEEKITSDTQQVKNSRNDSTSDRSIKPSQSEGNKDNLPESERRGT</sequence>
<evidence type="ECO:0000256" key="3">
    <source>
        <dbReference type="ARBA" id="ARBA00047960"/>
    </source>
</evidence>
<feature type="compositionally biased region" description="Polar residues" evidence="4">
    <location>
        <begin position="896"/>
        <end position="905"/>
    </location>
</feature>
<feature type="region of interest" description="Disordered" evidence="4">
    <location>
        <begin position="275"/>
        <end position="1014"/>
    </location>
</feature>
<dbReference type="InterPro" id="IPR040079">
    <property type="entry name" value="Glutathione_S-Trfase"/>
</dbReference>
<accession>A0A811R6P5</accession>
<dbReference type="PANTHER" id="PTHR43900">
    <property type="entry name" value="GLUTATHIONE S-TRANSFERASE RHO"/>
    <property type="match status" value="1"/>
</dbReference>
<dbReference type="FunFam" id="1.20.1050.10:FF:000042">
    <property type="entry name" value="Glutathione S-transferase F9"/>
    <property type="match status" value="1"/>
</dbReference>
<feature type="compositionally biased region" description="Polar residues" evidence="4">
    <location>
        <begin position="919"/>
        <end position="935"/>
    </location>
</feature>
<feature type="compositionally biased region" description="Basic and acidic residues" evidence="4">
    <location>
        <begin position="1001"/>
        <end position="1014"/>
    </location>
</feature>
<dbReference type="SUPFAM" id="SSF47616">
    <property type="entry name" value="GST C-terminal domain-like"/>
    <property type="match status" value="1"/>
</dbReference>
<feature type="compositionally biased region" description="Basic and acidic residues" evidence="4">
    <location>
        <begin position="819"/>
        <end position="835"/>
    </location>
</feature>
<dbReference type="Pfam" id="PF00043">
    <property type="entry name" value="GST_C"/>
    <property type="match status" value="1"/>
</dbReference>
<comment type="caution">
    <text evidence="6">The sequence shown here is derived from an EMBL/GenBank/DDBJ whole genome shotgun (WGS) entry which is preliminary data.</text>
</comment>
<feature type="compositionally biased region" description="Polar residues" evidence="4">
    <location>
        <begin position="482"/>
        <end position="498"/>
    </location>
</feature>
<dbReference type="InterPro" id="IPR036249">
    <property type="entry name" value="Thioredoxin-like_sf"/>
</dbReference>
<feature type="compositionally biased region" description="Basic and acidic residues" evidence="4">
    <location>
        <begin position="582"/>
        <end position="593"/>
    </location>
</feature>
<feature type="compositionally biased region" description="Polar residues" evidence="4">
    <location>
        <begin position="324"/>
        <end position="342"/>
    </location>
</feature>
<dbReference type="Gene3D" id="1.20.1050.10">
    <property type="match status" value="1"/>
</dbReference>
<evidence type="ECO:0000256" key="1">
    <source>
        <dbReference type="ARBA" id="ARBA00012452"/>
    </source>
</evidence>
<dbReference type="AlphaFoldDB" id="A0A811R6P5"/>
<evidence type="ECO:0000256" key="2">
    <source>
        <dbReference type="ARBA" id="ARBA00022679"/>
    </source>
</evidence>
<dbReference type="PROSITE" id="PS50405">
    <property type="entry name" value="GST_CTER"/>
    <property type="match status" value="1"/>
</dbReference>
<evidence type="ECO:0000313" key="6">
    <source>
        <dbReference type="EMBL" id="CAD6265688.1"/>
    </source>
</evidence>
<feature type="compositionally biased region" description="Basic and acidic residues" evidence="4">
    <location>
        <begin position="984"/>
        <end position="994"/>
    </location>
</feature>
<organism evidence="6 7">
    <name type="scientific">Miscanthus lutarioriparius</name>
    <dbReference type="NCBI Taxonomy" id="422564"/>
    <lineage>
        <taxon>Eukaryota</taxon>
        <taxon>Viridiplantae</taxon>
        <taxon>Streptophyta</taxon>
        <taxon>Embryophyta</taxon>
        <taxon>Tracheophyta</taxon>
        <taxon>Spermatophyta</taxon>
        <taxon>Magnoliopsida</taxon>
        <taxon>Liliopsida</taxon>
        <taxon>Poales</taxon>
        <taxon>Poaceae</taxon>
        <taxon>PACMAD clade</taxon>
        <taxon>Panicoideae</taxon>
        <taxon>Andropogonodae</taxon>
        <taxon>Andropogoneae</taxon>
        <taxon>Saccharinae</taxon>
        <taxon>Miscanthus</taxon>
    </lineage>
</organism>
<feature type="compositionally biased region" description="Polar residues" evidence="4">
    <location>
        <begin position="357"/>
        <end position="374"/>
    </location>
</feature>
<dbReference type="SFLD" id="SFLDS00019">
    <property type="entry name" value="Glutathione_Transferase_(cytos"/>
    <property type="match status" value="1"/>
</dbReference>